<keyword evidence="2" id="KW-0732">Signal</keyword>
<keyword evidence="4" id="KW-1185">Reference proteome</keyword>
<accession>A0A1L9STS3</accession>
<sequence>MAVTHHGFPSTFSLSLFLPSLSFSLSPSPVPPPPAPIPSLPSPIPSFPIAPRPVSPSIVLHDAFYVGHTHWLPLPTPCRARTDRHEIAPWWSTQKADQKQEKQIRQSGRDEPVRQTAR</sequence>
<feature type="chain" id="PRO_5009887568" evidence="2">
    <location>
        <begin position="25"/>
        <end position="118"/>
    </location>
</feature>
<feature type="region of interest" description="Disordered" evidence="1">
    <location>
        <begin position="89"/>
        <end position="118"/>
    </location>
</feature>
<evidence type="ECO:0000256" key="1">
    <source>
        <dbReference type="SAM" id="MobiDB-lite"/>
    </source>
</evidence>
<organism evidence="3 4">
    <name type="scientific">Penicilliopsis zonata CBS 506.65</name>
    <dbReference type="NCBI Taxonomy" id="1073090"/>
    <lineage>
        <taxon>Eukaryota</taxon>
        <taxon>Fungi</taxon>
        <taxon>Dikarya</taxon>
        <taxon>Ascomycota</taxon>
        <taxon>Pezizomycotina</taxon>
        <taxon>Eurotiomycetes</taxon>
        <taxon>Eurotiomycetidae</taxon>
        <taxon>Eurotiales</taxon>
        <taxon>Aspergillaceae</taxon>
        <taxon>Penicilliopsis</taxon>
    </lineage>
</organism>
<reference evidence="4" key="1">
    <citation type="journal article" date="2017" name="Genome Biol.">
        <title>Comparative genomics reveals high biological diversity and specific adaptations in the industrially and medically important fungal genus Aspergillus.</title>
        <authorList>
            <person name="de Vries R.P."/>
            <person name="Riley R."/>
            <person name="Wiebenga A."/>
            <person name="Aguilar-Osorio G."/>
            <person name="Amillis S."/>
            <person name="Uchima C.A."/>
            <person name="Anderluh G."/>
            <person name="Asadollahi M."/>
            <person name="Askin M."/>
            <person name="Barry K."/>
            <person name="Battaglia E."/>
            <person name="Bayram O."/>
            <person name="Benocci T."/>
            <person name="Braus-Stromeyer S.A."/>
            <person name="Caldana C."/>
            <person name="Canovas D."/>
            <person name="Cerqueira G.C."/>
            <person name="Chen F."/>
            <person name="Chen W."/>
            <person name="Choi C."/>
            <person name="Clum A."/>
            <person name="Dos Santos R.A."/>
            <person name="Damasio A.R."/>
            <person name="Diallinas G."/>
            <person name="Emri T."/>
            <person name="Fekete E."/>
            <person name="Flipphi M."/>
            <person name="Freyberg S."/>
            <person name="Gallo A."/>
            <person name="Gournas C."/>
            <person name="Habgood R."/>
            <person name="Hainaut M."/>
            <person name="Harispe M.L."/>
            <person name="Henrissat B."/>
            <person name="Hilden K.S."/>
            <person name="Hope R."/>
            <person name="Hossain A."/>
            <person name="Karabika E."/>
            <person name="Karaffa L."/>
            <person name="Karanyi Z."/>
            <person name="Krasevec N."/>
            <person name="Kuo A."/>
            <person name="Kusch H."/>
            <person name="LaButti K."/>
            <person name="Lagendijk E.L."/>
            <person name="Lapidus A."/>
            <person name="Levasseur A."/>
            <person name="Lindquist E."/>
            <person name="Lipzen A."/>
            <person name="Logrieco A.F."/>
            <person name="MacCabe A."/>
            <person name="Maekelae M.R."/>
            <person name="Malavazi I."/>
            <person name="Melin P."/>
            <person name="Meyer V."/>
            <person name="Mielnichuk N."/>
            <person name="Miskei M."/>
            <person name="Molnar A.P."/>
            <person name="Mule G."/>
            <person name="Ngan C.Y."/>
            <person name="Orejas M."/>
            <person name="Orosz E."/>
            <person name="Ouedraogo J.P."/>
            <person name="Overkamp K.M."/>
            <person name="Park H.-S."/>
            <person name="Perrone G."/>
            <person name="Piumi F."/>
            <person name="Punt P.J."/>
            <person name="Ram A.F."/>
            <person name="Ramon A."/>
            <person name="Rauscher S."/>
            <person name="Record E."/>
            <person name="Riano-Pachon D.M."/>
            <person name="Robert V."/>
            <person name="Roehrig J."/>
            <person name="Ruller R."/>
            <person name="Salamov A."/>
            <person name="Salih N.S."/>
            <person name="Samson R.A."/>
            <person name="Sandor E."/>
            <person name="Sanguinetti M."/>
            <person name="Schuetze T."/>
            <person name="Sepcic K."/>
            <person name="Shelest E."/>
            <person name="Sherlock G."/>
            <person name="Sophianopoulou V."/>
            <person name="Squina F.M."/>
            <person name="Sun H."/>
            <person name="Susca A."/>
            <person name="Todd R.B."/>
            <person name="Tsang A."/>
            <person name="Unkles S.E."/>
            <person name="van de Wiele N."/>
            <person name="van Rossen-Uffink D."/>
            <person name="Oliveira J.V."/>
            <person name="Vesth T.C."/>
            <person name="Visser J."/>
            <person name="Yu J.-H."/>
            <person name="Zhou M."/>
            <person name="Andersen M.R."/>
            <person name="Archer D.B."/>
            <person name="Baker S.E."/>
            <person name="Benoit I."/>
            <person name="Brakhage A.A."/>
            <person name="Braus G.H."/>
            <person name="Fischer R."/>
            <person name="Frisvad J.C."/>
            <person name="Goldman G.H."/>
            <person name="Houbraken J."/>
            <person name="Oakley B."/>
            <person name="Pocsi I."/>
            <person name="Scazzocchio C."/>
            <person name="Seiboth B."/>
            <person name="vanKuyk P.A."/>
            <person name="Wortman J."/>
            <person name="Dyer P.S."/>
            <person name="Grigoriev I.V."/>
        </authorList>
    </citation>
    <scope>NUCLEOTIDE SEQUENCE [LARGE SCALE GENOMIC DNA]</scope>
    <source>
        <strain evidence="4">CBS 506.65</strain>
    </source>
</reference>
<name>A0A1L9STS3_9EURO</name>
<feature type="signal peptide" evidence="2">
    <location>
        <begin position="1"/>
        <end position="24"/>
    </location>
</feature>
<evidence type="ECO:0000256" key="2">
    <source>
        <dbReference type="SAM" id="SignalP"/>
    </source>
</evidence>
<gene>
    <name evidence="3" type="ORF">ASPZODRAFT_126372</name>
</gene>
<feature type="compositionally biased region" description="Basic and acidic residues" evidence="1">
    <location>
        <begin position="96"/>
        <end position="118"/>
    </location>
</feature>
<protein>
    <submittedName>
        <fullName evidence="3">Uncharacterized protein</fullName>
    </submittedName>
</protein>
<dbReference type="RefSeq" id="XP_022584997.1">
    <property type="nucleotide sequence ID" value="XM_022721481.1"/>
</dbReference>
<dbReference type="GeneID" id="34607946"/>
<dbReference type="EMBL" id="KV878336">
    <property type="protein sequence ID" value="OJJ50487.1"/>
    <property type="molecule type" value="Genomic_DNA"/>
</dbReference>
<dbReference type="VEuPathDB" id="FungiDB:ASPZODRAFT_126372"/>
<dbReference type="Proteomes" id="UP000184188">
    <property type="component" value="Unassembled WGS sequence"/>
</dbReference>
<proteinExistence type="predicted"/>
<evidence type="ECO:0000313" key="4">
    <source>
        <dbReference type="Proteomes" id="UP000184188"/>
    </source>
</evidence>
<dbReference type="AlphaFoldDB" id="A0A1L9STS3"/>
<evidence type="ECO:0000313" key="3">
    <source>
        <dbReference type="EMBL" id="OJJ50487.1"/>
    </source>
</evidence>